<organism evidence="2 3">
    <name type="scientific">Desulfosporosinus metallidurans</name>
    <dbReference type="NCBI Taxonomy" id="1888891"/>
    <lineage>
        <taxon>Bacteria</taxon>
        <taxon>Bacillati</taxon>
        <taxon>Bacillota</taxon>
        <taxon>Clostridia</taxon>
        <taxon>Eubacteriales</taxon>
        <taxon>Desulfitobacteriaceae</taxon>
        <taxon>Desulfosporosinus</taxon>
    </lineage>
</organism>
<protein>
    <submittedName>
        <fullName evidence="2">Uncharacterized protein</fullName>
    </submittedName>
</protein>
<name>A0A1Q8QB67_9FIRM</name>
<proteinExistence type="predicted"/>
<dbReference type="EMBL" id="MLBF01000185">
    <property type="protein sequence ID" value="OLN24588.1"/>
    <property type="molecule type" value="Genomic_DNA"/>
</dbReference>
<dbReference type="AlphaFoldDB" id="A0A1Q8QB67"/>
<gene>
    <name evidence="2" type="ORF">DSOL_5425</name>
</gene>
<reference evidence="2 3" key="1">
    <citation type="submission" date="2016-09" db="EMBL/GenBank/DDBJ databases">
        <title>Complete genome of Desulfosporosinus sp. OL.</title>
        <authorList>
            <person name="Mardanov A."/>
            <person name="Beletsky A."/>
            <person name="Panova A."/>
            <person name="Karnachuk O."/>
            <person name="Ravin N."/>
        </authorList>
    </citation>
    <scope>NUCLEOTIDE SEQUENCE [LARGE SCALE GENOMIC DNA]</scope>
    <source>
        <strain evidence="2 3">OL</strain>
    </source>
</reference>
<feature type="region of interest" description="Disordered" evidence="1">
    <location>
        <begin position="1"/>
        <end position="37"/>
    </location>
</feature>
<keyword evidence="3" id="KW-1185">Reference proteome</keyword>
<evidence type="ECO:0000313" key="2">
    <source>
        <dbReference type="EMBL" id="OLN24588.1"/>
    </source>
</evidence>
<dbReference type="Proteomes" id="UP000186102">
    <property type="component" value="Unassembled WGS sequence"/>
</dbReference>
<accession>A0A1Q8QB67</accession>
<feature type="compositionally biased region" description="Polar residues" evidence="1">
    <location>
        <begin position="24"/>
        <end position="37"/>
    </location>
</feature>
<evidence type="ECO:0000313" key="3">
    <source>
        <dbReference type="Proteomes" id="UP000186102"/>
    </source>
</evidence>
<comment type="caution">
    <text evidence="2">The sequence shown here is derived from an EMBL/GenBank/DDBJ whole genome shotgun (WGS) entry which is preliminary data.</text>
</comment>
<sequence>MQGEIEVAAGCGRSSQQQKQQGQNETHGTSTRRGLMV</sequence>
<evidence type="ECO:0000256" key="1">
    <source>
        <dbReference type="SAM" id="MobiDB-lite"/>
    </source>
</evidence>